<dbReference type="InterPro" id="IPR041726">
    <property type="entry name" value="ACAD10_11_N"/>
</dbReference>
<comment type="caution">
    <text evidence="2">The sequence shown here is derived from an EMBL/GenBank/DDBJ whole genome shotgun (WGS) entry which is preliminary data.</text>
</comment>
<gene>
    <name evidence="2" type="ORF">HLUCCX10_02325</name>
</gene>
<dbReference type="Gene3D" id="3.30.200.20">
    <property type="entry name" value="Phosphorylase Kinase, domain 1"/>
    <property type="match status" value="1"/>
</dbReference>
<dbReference type="GO" id="GO:0016740">
    <property type="term" value="F:transferase activity"/>
    <property type="evidence" value="ECO:0007669"/>
    <property type="project" value="UniProtKB-KW"/>
</dbReference>
<reference evidence="2 3" key="1">
    <citation type="submission" date="2015-09" db="EMBL/GenBank/DDBJ databases">
        <title>Identification and resolution of microdiversity through metagenomic sequencing of parallel consortia.</title>
        <authorList>
            <person name="Nelson W.C."/>
            <person name="Romine M.F."/>
            <person name="Lindemann S.R."/>
        </authorList>
    </citation>
    <scope>NUCLEOTIDE SEQUENCE [LARGE SCALE GENOMIC DNA]</scope>
    <source>
        <strain evidence="2">HL-49</strain>
    </source>
</reference>
<dbReference type="PATRIC" id="fig|1305737.6.peg.1130"/>
<organism evidence="2 3">
    <name type="scientific">Algoriphagus marincola HL-49</name>
    <dbReference type="NCBI Taxonomy" id="1305737"/>
    <lineage>
        <taxon>Bacteria</taxon>
        <taxon>Pseudomonadati</taxon>
        <taxon>Bacteroidota</taxon>
        <taxon>Cytophagia</taxon>
        <taxon>Cytophagales</taxon>
        <taxon>Cyclobacteriaceae</taxon>
        <taxon>Algoriphagus</taxon>
    </lineage>
</organism>
<dbReference type="eggNOG" id="COG3173">
    <property type="taxonomic scope" value="Bacteria"/>
</dbReference>
<dbReference type="Gene3D" id="3.90.1200.10">
    <property type="match status" value="1"/>
</dbReference>
<name>A0A0P7YUU4_9BACT</name>
<dbReference type="OrthoDB" id="3806873at2"/>
<dbReference type="InterPro" id="IPR011009">
    <property type="entry name" value="Kinase-like_dom_sf"/>
</dbReference>
<dbReference type="InterPro" id="IPR002575">
    <property type="entry name" value="Aminoglycoside_PTrfase"/>
</dbReference>
<dbReference type="CDD" id="cd05154">
    <property type="entry name" value="ACAD10_11_N-like"/>
    <property type="match status" value="1"/>
</dbReference>
<dbReference type="AlphaFoldDB" id="A0A0P7YUU4"/>
<dbReference type="EMBL" id="LJXT01000008">
    <property type="protein sequence ID" value="KPQ19545.1"/>
    <property type="molecule type" value="Genomic_DNA"/>
</dbReference>
<protein>
    <submittedName>
        <fullName evidence="2">Putative aminoglycoside phosphotransferase</fullName>
    </submittedName>
</protein>
<dbReference type="Proteomes" id="UP000050421">
    <property type="component" value="Unassembled WGS sequence"/>
</dbReference>
<keyword evidence="2" id="KW-0808">Transferase</keyword>
<evidence type="ECO:0000313" key="3">
    <source>
        <dbReference type="Proteomes" id="UP000050421"/>
    </source>
</evidence>
<dbReference type="PANTHER" id="PTHR47829:SF1">
    <property type="entry name" value="HAD FAMILY PHOSPHATASE"/>
    <property type="match status" value="1"/>
</dbReference>
<dbReference type="Pfam" id="PF01636">
    <property type="entry name" value="APH"/>
    <property type="match status" value="1"/>
</dbReference>
<dbReference type="PANTHER" id="PTHR47829">
    <property type="entry name" value="HYDROLASE, PUTATIVE (AFU_ORTHOLOGUE AFUA_1G12880)-RELATED"/>
    <property type="match status" value="1"/>
</dbReference>
<sequence length="341" mass="39608">MNEMNFDRLKLFLEEKFYWDPKSIKISPLNGGFSNLTFLVETPKGKFALRRPPFGYKISTAHDMARESGIQEALHRAGYTKAPKSILLYEDDRILGAPFFIMEYIEGIVIRNRRPSGIIPKKEEFEKLAWNTIDALLELHHLELRESGLLRLGKPEGYVNRQILGWTDRYQRAKTDEIAEMEKVADWLKSNIPQKENYAFIHNDFKYDNLILEPEDISEIKAVLDWEMSTVGEPLMDLGTSLAYWAQEDDEEILKMFNLTHLSGNPTRQEVIEYYDRKSGLDLSNMLYYYVYGLFKVAVIAQQIYKRYKLGQAEDPRFAALIEVVKAAGRKAEKSILTENI</sequence>
<dbReference type="SUPFAM" id="SSF56112">
    <property type="entry name" value="Protein kinase-like (PK-like)"/>
    <property type="match status" value="1"/>
</dbReference>
<feature type="domain" description="Aminoglycoside phosphotransferase" evidence="1">
    <location>
        <begin position="26"/>
        <end position="258"/>
    </location>
</feature>
<dbReference type="InterPro" id="IPR052898">
    <property type="entry name" value="ACAD10-like"/>
</dbReference>
<evidence type="ECO:0000313" key="2">
    <source>
        <dbReference type="EMBL" id="KPQ19545.1"/>
    </source>
</evidence>
<dbReference type="STRING" id="1305737.GCA_000526355_00881"/>
<accession>A0A0P7YUU4</accession>
<proteinExistence type="predicted"/>
<evidence type="ECO:0000259" key="1">
    <source>
        <dbReference type="Pfam" id="PF01636"/>
    </source>
</evidence>